<feature type="domain" description="Allophanate hydrolase C-terminal" evidence="1">
    <location>
        <begin position="35"/>
        <end position="157"/>
    </location>
</feature>
<dbReference type="RefSeq" id="WP_149231435.1">
    <property type="nucleotide sequence ID" value="NZ_JALJXJ010000005.1"/>
</dbReference>
<gene>
    <name evidence="2" type="ORF">FZ942_12635</name>
</gene>
<evidence type="ECO:0000259" key="1">
    <source>
        <dbReference type="Pfam" id="PF21986"/>
    </source>
</evidence>
<dbReference type="EMBL" id="VTTN01000004">
    <property type="protein sequence ID" value="KAA0596038.1"/>
    <property type="molecule type" value="Genomic_DNA"/>
</dbReference>
<dbReference type="Pfam" id="PF21986">
    <property type="entry name" value="AH_C"/>
    <property type="match status" value="1"/>
</dbReference>
<protein>
    <recommendedName>
        <fullName evidence="1">Allophanate hydrolase C-terminal domain-containing protein</fullName>
    </recommendedName>
</protein>
<accession>A0A5A9GNK1</accession>
<dbReference type="Gene3D" id="3.10.490.10">
    <property type="entry name" value="Gamma-glutamyl cyclotransferase-like"/>
    <property type="match status" value="1"/>
</dbReference>
<dbReference type="Proteomes" id="UP000324927">
    <property type="component" value="Unassembled WGS sequence"/>
</dbReference>
<proteinExistence type="predicted"/>
<keyword evidence="3" id="KW-1185">Reference proteome</keyword>
<comment type="caution">
    <text evidence="2">The sequence shown here is derived from an EMBL/GenBank/DDBJ whole genome shotgun (WGS) entry which is preliminary data.</text>
</comment>
<sequence length="162" mass="17832">MLFLHSTAHQEHFKELCWSDERMTIAGIHPDSVFILAIGNHLTGLPRNSELRDQGARLVGTARTDRCYRLLARGERAPFKPGLVEVGMEAGAAIDGELYELPSGAVDRLASLVQSPIRIGRVRLESGMEVYGYLCDPVEAPAARDISPYGGWRAFLAVNNLE</sequence>
<evidence type="ECO:0000313" key="3">
    <source>
        <dbReference type="Proteomes" id="UP000324927"/>
    </source>
</evidence>
<dbReference type="OrthoDB" id="9811471at2"/>
<reference evidence="2 3" key="1">
    <citation type="submission" date="2019-08" db="EMBL/GenBank/DDBJ databases">
        <authorList>
            <person name="Grouzdev D."/>
            <person name="Tikhonova E."/>
            <person name="Kravchenko I."/>
        </authorList>
    </citation>
    <scope>NUCLEOTIDE SEQUENCE [LARGE SCALE GENOMIC DNA]</scope>
    <source>
        <strain evidence="2 3">59b</strain>
    </source>
</reference>
<evidence type="ECO:0000313" key="2">
    <source>
        <dbReference type="EMBL" id="KAA0596038.1"/>
    </source>
</evidence>
<dbReference type="AlphaFoldDB" id="A0A5A9GNK1"/>
<name>A0A5A9GNK1_AZOLI</name>
<organism evidence="2 3">
    <name type="scientific">Azospirillum lipoferum</name>
    <dbReference type="NCBI Taxonomy" id="193"/>
    <lineage>
        <taxon>Bacteria</taxon>
        <taxon>Pseudomonadati</taxon>
        <taxon>Pseudomonadota</taxon>
        <taxon>Alphaproteobacteria</taxon>
        <taxon>Rhodospirillales</taxon>
        <taxon>Azospirillaceae</taxon>
        <taxon>Azospirillum</taxon>
    </lineage>
</organism>
<dbReference type="InterPro" id="IPR053844">
    <property type="entry name" value="AH_C"/>
</dbReference>